<dbReference type="RefSeq" id="WP_017086533.1">
    <property type="nucleotide sequence ID" value="NZ_CP035701.1"/>
</dbReference>
<dbReference type="AlphaFoldDB" id="A0A1P8DRG5"/>
<accession>A0A1P8DRG5</accession>
<keyword evidence="1" id="KW-0614">Plasmid</keyword>
<protein>
    <recommendedName>
        <fullName evidence="2">DUF1257 domain-containing protein</fullName>
    </recommendedName>
</protein>
<evidence type="ECO:0008006" key="2">
    <source>
        <dbReference type="Google" id="ProtNLM"/>
    </source>
</evidence>
<sequence length="134" mass="15225">MSHIVKGKVTVAYKDETLLRKALETLGIVVENERLYVALGGGSYSKAAGNYDLVLVNKSNPKFRIGYRNENGVFNQYQENWGEMGSWTREVSSKVSDRYLAFHYEQQLTEEGFNVTVQEHNDGTLELVAEEAVW</sequence>
<name>A0A1P8DRG5_VIBPH</name>
<evidence type="ECO:0000313" key="1">
    <source>
        <dbReference type="EMBL" id="APU91708.1"/>
    </source>
</evidence>
<organism evidence="1">
    <name type="scientific">Vibrio parahaemolyticus</name>
    <dbReference type="NCBI Taxonomy" id="670"/>
    <lineage>
        <taxon>Bacteria</taxon>
        <taxon>Pseudomonadati</taxon>
        <taxon>Pseudomonadota</taxon>
        <taxon>Gammaproteobacteria</taxon>
        <taxon>Vibrionales</taxon>
        <taxon>Vibrionaceae</taxon>
        <taxon>Vibrio</taxon>
    </lineage>
</organism>
<geneLocation type="plasmid" evidence="1">
    <name>pVPS91</name>
</geneLocation>
<dbReference type="EMBL" id="KX957972">
    <property type="protein sequence ID" value="APU91708.1"/>
    <property type="molecule type" value="Genomic_DNA"/>
</dbReference>
<proteinExistence type="predicted"/>
<reference evidence="1" key="1">
    <citation type="submission" date="2016-10" db="EMBL/GenBank/DDBJ databases">
        <title>Evolution and Comparative Genomics of Conjugative MDR Plasmids in Vibrio species.</title>
        <authorList>
            <person name="Li R."/>
            <person name="Ye L."/>
            <person name="Wong M.Ho.Yin."/>
            <person name="Zheng Z."/>
            <person name="Chan E.Wai.Chi."/>
            <person name="Chen S."/>
        </authorList>
    </citation>
    <scope>NUCLEOTIDE SEQUENCE</scope>
    <source>
        <plasmid evidence="1">pVPS91</plasmid>
    </source>
</reference>